<dbReference type="STRING" id="576137.A0A1L7XKH2"/>
<sequence length="281" mass="29567">MGKLLGYSMLSLLAILSLPTTLAITCYNPPTTPGGQGSVQDGNYTSCNVNQNVSMCCRSSTVNGYPPDACLSNGLCVDTTASAPTYWRESCTDPTWTSPYCVNALVSCSHDASNNAEVSQCPDDNTKYCCGNSNTACCGTSSEIYIPVLDQPSSTISAAPTATVTHTATSTPSSNPSSQGLSTGAKAGIGVLAAVAALLAALSFVLFMMMRRMKRNARAETHGATNTMLEEETGRNNNVVKVEPELHNYSTRPELHSSSVPWELPGESVGHVDEPHDGIGR</sequence>
<keyword evidence="2" id="KW-1133">Transmembrane helix</keyword>
<organism evidence="4 5">
    <name type="scientific">Phialocephala subalpina</name>
    <dbReference type="NCBI Taxonomy" id="576137"/>
    <lineage>
        <taxon>Eukaryota</taxon>
        <taxon>Fungi</taxon>
        <taxon>Dikarya</taxon>
        <taxon>Ascomycota</taxon>
        <taxon>Pezizomycotina</taxon>
        <taxon>Leotiomycetes</taxon>
        <taxon>Helotiales</taxon>
        <taxon>Mollisiaceae</taxon>
        <taxon>Phialocephala</taxon>
        <taxon>Phialocephala fortinii species complex</taxon>
    </lineage>
</organism>
<feature type="signal peptide" evidence="3">
    <location>
        <begin position="1"/>
        <end position="23"/>
    </location>
</feature>
<keyword evidence="2" id="KW-0472">Membrane</keyword>
<gene>
    <name evidence="4" type="ORF">PAC_15418</name>
</gene>
<evidence type="ECO:0000313" key="4">
    <source>
        <dbReference type="EMBL" id="CZR65518.1"/>
    </source>
</evidence>
<keyword evidence="5" id="KW-1185">Reference proteome</keyword>
<feature type="region of interest" description="Disordered" evidence="1">
    <location>
        <begin position="218"/>
        <end position="239"/>
    </location>
</feature>
<accession>A0A1L7XKH2</accession>
<feature type="compositionally biased region" description="Basic and acidic residues" evidence="1">
    <location>
        <begin position="270"/>
        <end position="281"/>
    </location>
</feature>
<protein>
    <submittedName>
        <fullName evidence="4">Uncharacterized protein</fullName>
    </submittedName>
</protein>
<evidence type="ECO:0000256" key="2">
    <source>
        <dbReference type="SAM" id="Phobius"/>
    </source>
</evidence>
<feature type="compositionally biased region" description="Polar residues" evidence="1">
    <location>
        <begin position="251"/>
        <end position="260"/>
    </location>
</feature>
<feature type="region of interest" description="Disordered" evidence="1">
    <location>
        <begin position="160"/>
        <end position="181"/>
    </location>
</feature>
<keyword evidence="3" id="KW-0732">Signal</keyword>
<proteinExistence type="predicted"/>
<feature type="region of interest" description="Disordered" evidence="1">
    <location>
        <begin position="251"/>
        <end position="281"/>
    </location>
</feature>
<dbReference type="OrthoDB" id="5215637at2759"/>
<evidence type="ECO:0000313" key="5">
    <source>
        <dbReference type="Proteomes" id="UP000184330"/>
    </source>
</evidence>
<dbReference type="EMBL" id="FJOG01000031">
    <property type="protein sequence ID" value="CZR65518.1"/>
    <property type="molecule type" value="Genomic_DNA"/>
</dbReference>
<feature type="chain" id="PRO_5012046929" evidence="3">
    <location>
        <begin position="24"/>
        <end position="281"/>
    </location>
</feature>
<reference evidence="4 5" key="1">
    <citation type="submission" date="2016-03" db="EMBL/GenBank/DDBJ databases">
        <authorList>
            <person name="Ploux O."/>
        </authorList>
    </citation>
    <scope>NUCLEOTIDE SEQUENCE [LARGE SCALE GENOMIC DNA]</scope>
    <source>
        <strain evidence="4 5">UAMH 11012</strain>
    </source>
</reference>
<keyword evidence="2" id="KW-0812">Transmembrane</keyword>
<evidence type="ECO:0000256" key="3">
    <source>
        <dbReference type="SAM" id="SignalP"/>
    </source>
</evidence>
<name>A0A1L7XKH2_9HELO</name>
<evidence type="ECO:0000256" key="1">
    <source>
        <dbReference type="SAM" id="MobiDB-lite"/>
    </source>
</evidence>
<dbReference type="AlphaFoldDB" id="A0A1L7XKH2"/>
<dbReference type="Proteomes" id="UP000184330">
    <property type="component" value="Unassembled WGS sequence"/>
</dbReference>
<feature type="transmembrane region" description="Helical" evidence="2">
    <location>
        <begin position="187"/>
        <end position="208"/>
    </location>
</feature>